<evidence type="ECO:0000313" key="2">
    <source>
        <dbReference type="EMBL" id="KRX12706.1"/>
    </source>
</evidence>
<dbReference type="AlphaFoldDB" id="A0A0V0RE17"/>
<keyword evidence="3" id="KW-1185">Reference proteome</keyword>
<dbReference type="Proteomes" id="UP000054630">
    <property type="component" value="Unassembled WGS sequence"/>
</dbReference>
<keyword evidence="1" id="KW-0472">Membrane</keyword>
<keyword evidence="1" id="KW-1133">Transmembrane helix</keyword>
<feature type="transmembrane region" description="Helical" evidence="1">
    <location>
        <begin position="31"/>
        <end position="51"/>
    </location>
</feature>
<sequence>MYNVLKFAVPVHRISSFKALEFNGCYAEGQGMSVITNPLFYYYVILLLLLVKARKKINVV</sequence>
<dbReference type="EMBL" id="JYDL01000288">
    <property type="protein sequence ID" value="KRX12706.1"/>
    <property type="molecule type" value="Genomic_DNA"/>
</dbReference>
<proteinExistence type="predicted"/>
<protein>
    <submittedName>
        <fullName evidence="2">Uncharacterized protein</fullName>
    </submittedName>
</protein>
<reference evidence="2 3" key="1">
    <citation type="submission" date="2015-01" db="EMBL/GenBank/DDBJ databases">
        <title>Evolution of Trichinella species and genotypes.</title>
        <authorList>
            <person name="Korhonen P.K."/>
            <person name="Edoardo P."/>
            <person name="Giuseppe L.R."/>
            <person name="Gasser R.B."/>
        </authorList>
    </citation>
    <scope>NUCLEOTIDE SEQUENCE [LARGE SCALE GENOMIC DNA]</scope>
    <source>
        <strain evidence="2">ISS37</strain>
    </source>
</reference>
<comment type="caution">
    <text evidence="2">The sequence shown here is derived from an EMBL/GenBank/DDBJ whole genome shotgun (WGS) entry which is preliminary data.</text>
</comment>
<keyword evidence="1" id="KW-0812">Transmembrane</keyword>
<evidence type="ECO:0000313" key="3">
    <source>
        <dbReference type="Proteomes" id="UP000054630"/>
    </source>
</evidence>
<organism evidence="2 3">
    <name type="scientific">Trichinella nelsoni</name>
    <dbReference type="NCBI Taxonomy" id="6336"/>
    <lineage>
        <taxon>Eukaryota</taxon>
        <taxon>Metazoa</taxon>
        <taxon>Ecdysozoa</taxon>
        <taxon>Nematoda</taxon>
        <taxon>Enoplea</taxon>
        <taxon>Dorylaimia</taxon>
        <taxon>Trichinellida</taxon>
        <taxon>Trichinellidae</taxon>
        <taxon>Trichinella</taxon>
    </lineage>
</organism>
<evidence type="ECO:0000256" key="1">
    <source>
        <dbReference type="SAM" id="Phobius"/>
    </source>
</evidence>
<accession>A0A0V0RE17</accession>
<name>A0A0V0RE17_9BILA</name>
<gene>
    <name evidence="2" type="ORF">T07_6344</name>
</gene>